<feature type="repeat" description="TPR" evidence="1">
    <location>
        <begin position="159"/>
        <end position="192"/>
    </location>
</feature>
<dbReference type="InterPro" id="IPR011990">
    <property type="entry name" value="TPR-like_helical_dom_sf"/>
</dbReference>
<evidence type="ECO:0000256" key="1">
    <source>
        <dbReference type="PROSITE-ProRule" id="PRU00339"/>
    </source>
</evidence>
<keyword evidence="3" id="KW-1185">Reference proteome</keyword>
<gene>
    <name evidence="2" type="ORF">PMEA_00005935</name>
</gene>
<dbReference type="EMBL" id="CALNXJ010000014">
    <property type="protein sequence ID" value="CAH3113918.1"/>
    <property type="molecule type" value="Genomic_DNA"/>
</dbReference>
<comment type="caution">
    <text evidence="2">The sequence shown here is derived from an EMBL/GenBank/DDBJ whole genome shotgun (WGS) entry which is preliminary data.</text>
</comment>
<proteinExistence type="predicted"/>
<dbReference type="Gene3D" id="1.25.40.10">
    <property type="entry name" value="Tetratricopeptide repeat domain"/>
    <property type="match status" value="1"/>
</dbReference>
<accession>A0AAU9WG85</accession>
<dbReference type="Pfam" id="PF13424">
    <property type="entry name" value="TPR_12"/>
    <property type="match status" value="1"/>
</dbReference>
<keyword evidence="1" id="KW-0802">TPR repeat</keyword>
<feature type="repeat" description="TPR" evidence="1">
    <location>
        <begin position="119"/>
        <end position="152"/>
    </location>
</feature>
<dbReference type="PROSITE" id="PS50005">
    <property type="entry name" value="TPR"/>
    <property type="match status" value="3"/>
</dbReference>
<evidence type="ECO:0000313" key="3">
    <source>
        <dbReference type="Proteomes" id="UP001159428"/>
    </source>
</evidence>
<evidence type="ECO:0000313" key="2">
    <source>
        <dbReference type="EMBL" id="CAH3113918.1"/>
    </source>
</evidence>
<evidence type="ECO:0008006" key="4">
    <source>
        <dbReference type="Google" id="ProtNLM"/>
    </source>
</evidence>
<sequence>MNNTPEILEKIKIGLDVATYLLKTDRGIQASDLCDECVILLNNLDSDINGLDVSEVIFNAYYAISYTIKLIDIFYNAGISMKELADKYLRRSRFAEAKKLFESKALAIATEIGDRGGERVCYGNLGNVFLSLGEYQKAKEYHENALAIATEIGAREGEGTCYGNLGCVFESLGEYQKAKEYHEKALAIATEIGAREGEGRCYGNLGDVFLSLGEYQKAKEYCEKAIVIATQIGDRKGEGT</sequence>
<protein>
    <recommendedName>
        <fullName evidence="4">Tetratricopeptide repeat protein 28</fullName>
    </recommendedName>
</protein>
<dbReference type="Proteomes" id="UP001159428">
    <property type="component" value="Unassembled WGS sequence"/>
</dbReference>
<dbReference type="PANTHER" id="PTHR10098">
    <property type="entry name" value="RAPSYN-RELATED"/>
    <property type="match status" value="1"/>
</dbReference>
<dbReference type="SUPFAM" id="SSF48452">
    <property type="entry name" value="TPR-like"/>
    <property type="match status" value="1"/>
</dbReference>
<feature type="repeat" description="TPR" evidence="1">
    <location>
        <begin position="199"/>
        <end position="232"/>
    </location>
</feature>
<dbReference type="AlphaFoldDB" id="A0AAU9WG85"/>
<reference evidence="2 3" key="1">
    <citation type="submission" date="2022-05" db="EMBL/GenBank/DDBJ databases">
        <authorList>
            <consortium name="Genoscope - CEA"/>
            <person name="William W."/>
        </authorList>
    </citation>
    <scope>NUCLEOTIDE SEQUENCE [LARGE SCALE GENOMIC DNA]</scope>
</reference>
<dbReference type="PANTHER" id="PTHR10098:SF108">
    <property type="entry name" value="TETRATRICOPEPTIDE REPEAT PROTEIN 28"/>
    <property type="match status" value="1"/>
</dbReference>
<feature type="non-terminal residue" evidence="2">
    <location>
        <position position="240"/>
    </location>
</feature>
<name>A0AAU9WG85_9CNID</name>
<dbReference type="InterPro" id="IPR019734">
    <property type="entry name" value="TPR_rpt"/>
</dbReference>
<dbReference type="Pfam" id="PF00515">
    <property type="entry name" value="TPR_1"/>
    <property type="match status" value="1"/>
</dbReference>
<dbReference type="SMART" id="SM00028">
    <property type="entry name" value="TPR"/>
    <property type="match status" value="4"/>
</dbReference>
<organism evidence="2 3">
    <name type="scientific">Pocillopora meandrina</name>
    <dbReference type="NCBI Taxonomy" id="46732"/>
    <lineage>
        <taxon>Eukaryota</taxon>
        <taxon>Metazoa</taxon>
        <taxon>Cnidaria</taxon>
        <taxon>Anthozoa</taxon>
        <taxon>Hexacorallia</taxon>
        <taxon>Scleractinia</taxon>
        <taxon>Astrocoeniina</taxon>
        <taxon>Pocilloporidae</taxon>
        <taxon>Pocillopora</taxon>
    </lineage>
</organism>